<dbReference type="InterPro" id="IPR012854">
    <property type="entry name" value="Cu_amine_oxidase-like_N"/>
</dbReference>
<organism evidence="4 5">
    <name type="scientific">Cohnella ginsengisoli</name>
    <dbReference type="NCBI Taxonomy" id="425004"/>
    <lineage>
        <taxon>Bacteria</taxon>
        <taxon>Bacillati</taxon>
        <taxon>Bacillota</taxon>
        <taxon>Bacilli</taxon>
        <taxon>Bacillales</taxon>
        <taxon>Paenibacillaceae</taxon>
        <taxon>Cohnella</taxon>
    </lineage>
</organism>
<gene>
    <name evidence="4" type="ORF">OMP38_21125</name>
</gene>
<dbReference type="InterPro" id="IPR036582">
    <property type="entry name" value="Mao_N_sf"/>
</dbReference>
<evidence type="ECO:0000256" key="2">
    <source>
        <dbReference type="SAM" id="SignalP"/>
    </source>
</evidence>
<dbReference type="InterPro" id="IPR011042">
    <property type="entry name" value="6-blade_b-propeller_TolB-like"/>
</dbReference>
<dbReference type="Pfam" id="PF07833">
    <property type="entry name" value="Cu_amine_oxidN1"/>
    <property type="match status" value="1"/>
</dbReference>
<dbReference type="RefSeq" id="WP_277566918.1">
    <property type="nucleotide sequence ID" value="NZ_JAPDHZ010000004.1"/>
</dbReference>
<dbReference type="Proteomes" id="UP001153387">
    <property type="component" value="Unassembled WGS sequence"/>
</dbReference>
<dbReference type="Pfam" id="PF07676">
    <property type="entry name" value="PD40"/>
    <property type="match status" value="1"/>
</dbReference>
<keyword evidence="2" id="KW-0732">Signal</keyword>
<dbReference type="PANTHER" id="PTHR36842">
    <property type="entry name" value="PROTEIN TOLB HOMOLOG"/>
    <property type="match status" value="1"/>
</dbReference>
<dbReference type="Gene3D" id="2.120.10.30">
    <property type="entry name" value="TolB, C-terminal domain"/>
    <property type="match status" value="1"/>
</dbReference>
<dbReference type="SUPFAM" id="SSF55383">
    <property type="entry name" value="Copper amine oxidase, domain N"/>
    <property type="match status" value="1"/>
</dbReference>
<sequence length="472" mass="48304">MKKAIAATILAAALGTAAAGTAGAAQPSSATASKAVTAKAVALTVKQSVFVVNYNDAQIRTVLSNGETLVSVRDLSAAIGAKLSAVNGYTTLTLDSHTFAFKTGVKQASVDGNIINLNQAAKVLDGTAFVAVKPVVQALGGTMALKDGKLAINTIKLLAGGDNARFVNASQAIVSVETDAKRTDYLVDVATGKSAELLSSEGGSDLIVAPGGAKAAYTDAEGAVYVIDLASKQAKQITADTSIKTELVWSADGSAIYFLQGDKGSVIAKVDVATGTISKVVEDKVDYKSALSVSPDGKKFAYLVTTPPKATADGTDLDKDTVAIDASGEQVQVNLFDTTAEKPAAVALTSAKDDKLFVVSPDGSTVYYVSVADENANATVASVDKDKKTATLLAEGDVEELVLSDGKLYVLTAISDAESGIYEVDPATASKKLLYNVSASASGLAVNGSQIIIALEDGLYVNANGTWKPVTR</sequence>
<dbReference type="EMBL" id="JAPDHZ010000004">
    <property type="protein sequence ID" value="MDG0793077.1"/>
    <property type="molecule type" value="Genomic_DNA"/>
</dbReference>
<reference evidence="4 5" key="1">
    <citation type="submission" date="2022-10" db="EMBL/GenBank/DDBJ databases">
        <title>Comparative genomic analysis of Cohnella hashimotonis sp. nov., isolated from the International Space Station.</title>
        <authorList>
            <person name="Simpson A."/>
            <person name="Venkateswaran K."/>
        </authorList>
    </citation>
    <scope>NUCLEOTIDE SEQUENCE [LARGE SCALE GENOMIC DNA]</scope>
    <source>
        <strain evidence="4 5">DSM 18997</strain>
    </source>
</reference>
<protein>
    <submittedName>
        <fullName evidence="4">Stalk domain-containing protein</fullName>
    </submittedName>
</protein>
<dbReference type="SUPFAM" id="SSF69304">
    <property type="entry name" value="Tricorn protease N-terminal domain"/>
    <property type="match status" value="1"/>
</dbReference>
<dbReference type="AlphaFoldDB" id="A0A9X4KJ06"/>
<accession>A0A9X4KJ06</accession>
<name>A0A9X4KJ06_9BACL</name>
<comment type="caution">
    <text evidence="4">The sequence shown here is derived from an EMBL/GenBank/DDBJ whole genome shotgun (WGS) entry which is preliminary data.</text>
</comment>
<evidence type="ECO:0000256" key="1">
    <source>
        <dbReference type="ARBA" id="ARBA00009820"/>
    </source>
</evidence>
<feature type="domain" description="Copper amine oxidase-like N-terminal" evidence="3">
    <location>
        <begin position="58"/>
        <end position="146"/>
    </location>
</feature>
<evidence type="ECO:0000259" key="3">
    <source>
        <dbReference type="Pfam" id="PF07833"/>
    </source>
</evidence>
<feature type="chain" id="PRO_5040891895" evidence="2">
    <location>
        <begin position="25"/>
        <end position="472"/>
    </location>
</feature>
<feature type="signal peptide" evidence="2">
    <location>
        <begin position="1"/>
        <end position="24"/>
    </location>
</feature>
<evidence type="ECO:0000313" key="4">
    <source>
        <dbReference type="EMBL" id="MDG0793077.1"/>
    </source>
</evidence>
<comment type="similarity">
    <text evidence="1">Belongs to the TolB family.</text>
</comment>
<dbReference type="Gene3D" id="3.30.457.10">
    <property type="entry name" value="Copper amine oxidase-like, N-terminal domain"/>
    <property type="match status" value="1"/>
</dbReference>
<dbReference type="PANTHER" id="PTHR36842:SF1">
    <property type="entry name" value="PROTEIN TOLB"/>
    <property type="match status" value="1"/>
</dbReference>
<dbReference type="InterPro" id="IPR011659">
    <property type="entry name" value="WD40"/>
</dbReference>
<evidence type="ECO:0000313" key="5">
    <source>
        <dbReference type="Proteomes" id="UP001153387"/>
    </source>
</evidence>
<keyword evidence="5" id="KW-1185">Reference proteome</keyword>
<proteinExistence type="inferred from homology"/>